<feature type="compositionally biased region" description="Basic and acidic residues" evidence="5">
    <location>
        <begin position="796"/>
        <end position="814"/>
    </location>
</feature>
<dbReference type="GO" id="GO:0005634">
    <property type="term" value="C:nucleus"/>
    <property type="evidence" value="ECO:0007669"/>
    <property type="project" value="UniProtKB-SubCell"/>
</dbReference>
<evidence type="ECO:0000256" key="4">
    <source>
        <dbReference type="SAM" id="Coils"/>
    </source>
</evidence>
<dbReference type="Proteomes" id="UP000308768">
    <property type="component" value="Unassembled WGS sequence"/>
</dbReference>
<feature type="compositionally biased region" description="Low complexity" evidence="5">
    <location>
        <begin position="604"/>
        <end position="621"/>
    </location>
</feature>
<organism evidence="7 8">
    <name type="scientific">Cryomyces minteri</name>
    <dbReference type="NCBI Taxonomy" id="331657"/>
    <lineage>
        <taxon>Eukaryota</taxon>
        <taxon>Fungi</taxon>
        <taxon>Dikarya</taxon>
        <taxon>Ascomycota</taxon>
        <taxon>Pezizomycotina</taxon>
        <taxon>Dothideomycetes</taxon>
        <taxon>Dothideomycetes incertae sedis</taxon>
        <taxon>Cryomyces</taxon>
    </lineage>
</organism>
<keyword evidence="2" id="KW-0227">DNA damage</keyword>
<protein>
    <recommendedName>
        <fullName evidence="6">DNA endonuclease activator Ctp1 C-terminal domain-containing protein</fullName>
    </recommendedName>
</protein>
<feature type="region of interest" description="Disordered" evidence="5">
    <location>
        <begin position="63"/>
        <end position="104"/>
    </location>
</feature>
<evidence type="ECO:0000313" key="7">
    <source>
        <dbReference type="EMBL" id="TKA64316.1"/>
    </source>
</evidence>
<evidence type="ECO:0000256" key="2">
    <source>
        <dbReference type="ARBA" id="ARBA00022763"/>
    </source>
</evidence>
<proteinExistence type="predicted"/>
<evidence type="ECO:0000313" key="8">
    <source>
        <dbReference type="Proteomes" id="UP000308768"/>
    </source>
</evidence>
<feature type="compositionally biased region" description="Acidic residues" evidence="5">
    <location>
        <begin position="718"/>
        <end position="728"/>
    </location>
</feature>
<dbReference type="OrthoDB" id="5801062at2759"/>
<comment type="caution">
    <text evidence="7">The sequence shown here is derived from an EMBL/GenBank/DDBJ whole genome shotgun (WGS) entry which is preliminary data.</text>
</comment>
<feature type="region of interest" description="Disordered" evidence="5">
    <location>
        <begin position="784"/>
        <end position="814"/>
    </location>
</feature>
<feature type="compositionally biased region" description="Basic residues" evidence="5">
    <location>
        <begin position="561"/>
        <end position="571"/>
    </location>
</feature>
<keyword evidence="3" id="KW-0539">Nucleus</keyword>
<accession>A0A4U0WPG1</accession>
<feature type="domain" description="DNA endonuclease activator Ctp1 C-terminal" evidence="6">
    <location>
        <begin position="665"/>
        <end position="794"/>
    </location>
</feature>
<feature type="compositionally biased region" description="Basic and acidic residues" evidence="5">
    <location>
        <begin position="516"/>
        <end position="534"/>
    </location>
</feature>
<comment type="subcellular location">
    <subcellularLocation>
        <location evidence="1">Nucleus</location>
    </subcellularLocation>
</comment>
<dbReference type="GO" id="GO:0006281">
    <property type="term" value="P:DNA repair"/>
    <property type="evidence" value="ECO:0007669"/>
    <property type="project" value="InterPro"/>
</dbReference>
<keyword evidence="4" id="KW-0175">Coiled coil</keyword>
<feature type="compositionally biased region" description="Basic and acidic residues" evidence="5">
    <location>
        <begin position="572"/>
        <end position="588"/>
    </location>
</feature>
<feature type="compositionally biased region" description="Basic and acidic residues" evidence="5">
    <location>
        <begin position="333"/>
        <end position="347"/>
    </location>
</feature>
<keyword evidence="8" id="KW-1185">Reference proteome</keyword>
<reference evidence="7 8" key="1">
    <citation type="submission" date="2017-03" db="EMBL/GenBank/DDBJ databases">
        <title>Genomes of endolithic fungi from Antarctica.</title>
        <authorList>
            <person name="Coleine C."/>
            <person name="Masonjones S."/>
            <person name="Stajich J.E."/>
        </authorList>
    </citation>
    <scope>NUCLEOTIDE SEQUENCE [LARGE SCALE GENOMIC DNA]</scope>
    <source>
        <strain evidence="7 8">CCFEE 5187</strain>
    </source>
</reference>
<sequence length="829" mass="92317">QEAKGILDRCISESEKGLRKELARRDEERQALVEEVATLIIRASTVDKLKNENARLQSELQSCLSKGVDEPQKPEWKSEALNERDDAGRRPDDTATDGAIAPPVPYKDYAQLVEKYDRLSKTHARYVAQLQKAKAKLRDAKEGVKKWVDWYDRHPKYNSNLPRSNGPPALFRLLSPPTTASNVSLLPSPPDRPSSRSTAQDHVVLDGSATIEHAEDNRRAGSATVVQEESHSHELDAPEPVNQHASPPSSPPLPTVEQLIAGRGNQNRSTEPTTSTTDSVPSSPKRARITSSQTTEGDIEALKGPIEAPASTQPQSDDTPIVTHARSLKRKHRPDDRPIAVHEDADARQGTPRPPVRVKEEQLSSPVPEKSPVLARKETLDLDTLGGTIETPRKRRRMEEIMRLSQHGRLRAPALLSLRHERSTSLPVEVKCEAQDDEMLENVQNAAVDRNAQKSPDPFNGRSLLEVERVLDDRAVSEPARSVVPSFRKPEEDDAEKRQAGNVLRPMSTNVPVLPRTDDGTRRSKSRKNADRGGRHVPLVAEDGEAIITPTGKHATGTKQPTRRTPARTAKKSPEAKRDAEGRLHSLLEEQSPTKRPLSAIMTPASIRQSRPPAPAPSRSTARPRDRDAKRARPDGGPLRARPLARLGLEDFKINPAHNQNLDYAFAESVRTRDGKRCLPNCTKPECCGDKFRKMVAIGGALPGPSAGLFSPCREGDGEGDDDDDDDDDRLLADYLGDDHRARLRRMSDAERTELLLRARAKQAADKFGRHRQAFVRRTSPVGYWRTDMPSTQEMEQDRAEARQMERAKVEERHAEAMREGGRWLFRDE</sequence>
<feature type="region of interest" description="Disordered" evidence="5">
    <location>
        <begin position="703"/>
        <end position="728"/>
    </location>
</feature>
<feature type="region of interest" description="Disordered" evidence="5">
    <location>
        <begin position="476"/>
        <end position="643"/>
    </location>
</feature>
<evidence type="ECO:0000256" key="3">
    <source>
        <dbReference type="ARBA" id="ARBA00023242"/>
    </source>
</evidence>
<dbReference type="AlphaFoldDB" id="A0A4U0WPG1"/>
<dbReference type="EMBL" id="NAJN01001283">
    <property type="protein sequence ID" value="TKA64316.1"/>
    <property type="molecule type" value="Genomic_DNA"/>
</dbReference>
<evidence type="ECO:0000256" key="5">
    <source>
        <dbReference type="SAM" id="MobiDB-lite"/>
    </source>
</evidence>
<dbReference type="InterPro" id="IPR013882">
    <property type="entry name" value="Ctp1_C"/>
</dbReference>
<evidence type="ECO:0000259" key="6">
    <source>
        <dbReference type="Pfam" id="PF08573"/>
    </source>
</evidence>
<evidence type="ECO:0000256" key="1">
    <source>
        <dbReference type="ARBA" id="ARBA00004123"/>
    </source>
</evidence>
<feature type="non-terminal residue" evidence="7">
    <location>
        <position position="1"/>
    </location>
</feature>
<dbReference type="Pfam" id="PF08573">
    <property type="entry name" value="SAE2"/>
    <property type="match status" value="1"/>
</dbReference>
<feature type="compositionally biased region" description="Low complexity" evidence="5">
    <location>
        <begin position="269"/>
        <end position="284"/>
    </location>
</feature>
<feature type="region of interest" description="Disordered" evidence="5">
    <location>
        <begin position="209"/>
        <end position="376"/>
    </location>
</feature>
<feature type="compositionally biased region" description="Basic and acidic residues" evidence="5">
    <location>
        <begin position="623"/>
        <end position="634"/>
    </location>
</feature>
<dbReference type="STRING" id="331657.A0A4U0WPG1"/>
<feature type="compositionally biased region" description="Basic and acidic residues" evidence="5">
    <location>
        <begin position="67"/>
        <end position="93"/>
    </location>
</feature>
<name>A0A4U0WPG1_9PEZI</name>
<feature type="compositionally biased region" description="Basic and acidic residues" evidence="5">
    <location>
        <begin position="488"/>
        <end position="499"/>
    </location>
</feature>
<feature type="coiled-coil region" evidence="4">
    <location>
        <begin position="116"/>
        <end position="143"/>
    </location>
</feature>
<gene>
    <name evidence="7" type="ORF">B0A49_09458</name>
</gene>